<comment type="caution">
    <text evidence="2">The sequence shown here is derived from an EMBL/GenBank/DDBJ whole genome shotgun (WGS) entry which is preliminary data.</text>
</comment>
<reference evidence="2 3" key="1">
    <citation type="submission" date="2018-09" db="EMBL/GenBank/DDBJ databases">
        <title>A high-quality reference genome of wild soybean provides a powerful tool to mine soybean genomes.</title>
        <authorList>
            <person name="Xie M."/>
            <person name="Chung C.Y.L."/>
            <person name="Li M.-W."/>
            <person name="Wong F.-L."/>
            <person name="Chan T.-F."/>
            <person name="Lam H.-M."/>
        </authorList>
    </citation>
    <scope>NUCLEOTIDE SEQUENCE [LARGE SCALE GENOMIC DNA]</scope>
    <source>
        <strain evidence="3">cv. W05</strain>
        <tissue evidence="2">Hypocotyl of etiolated seedlings</tissue>
    </source>
</reference>
<proteinExistence type="predicted"/>
<feature type="compositionally biased region" description="Polar residues" evidence="1">
    <location>
        <begin position="11"/>
        <end position="22"/>
    </location>
</feature>
<evidence type="ECO:0000313" key="3">
    <source>
        <dbReference type="Proteomes" id="UP000289340"/>
    </source>
</evidence>
<dbReference type="EMBL" id="QZWG01000017">
    <property type="protein sequence ID" value="RZB56561.1"/>
    <property type="molecule type" value="Genomic_DNA"/>
</dbReference>
<dbReference type="Proteomes" id="UP000289340">
    <property type="component" value="Chromosome 17"/>
</dbReference>
<accession>A0A445G5V3</accession>
<organism evidence="2 3">
    <name type="scientific">Glycine soja</name>
    <name type="common">Wild soybean</name>
    <dbReference type="NCBI Taxonomy" id="3848"/>
    <lineage>
        <taxon>Eukaryota</taxon>
        <taxon>Viridiplantae</taxon>
        <taxon>Streptophyta</taxon>
        <taxon>Embryophyta</taxon>
        <taxon>Tracheophyta</taxon>
        <taxon>Spermatophyta</taxon>
        <taxon>Magnoliopsida</taxon>
        <taxon>eudicotyledons</taxon>
        <taxon>Gunneridae</taxon>
        <taxon>Pentapetalae</taxon>
        <taxon>rosids</taxon>
        <taxon>fabids</taxon>
        <taxon>Fabales</taxon>
        <taxon>Fabaceae</taxon>
        <taxon>Papilionoideae</taxon>
        <taxon>50 kb inversion clade</taxon>
        <taxon>NPAAA clade</taxon>
        <taxon>indigoferoid/millettioid clade</taxon>
        <taxon>Phaseoleae</taxon>
        <taxon>Glycine</taxon>
        <taxon>Glycine subgen. Soja</taxon>
    </lineage>
</organism>
<feature type="region of interest" description="Disordered" evidence="1">
    <location>
        <begin position="1"/>
        <end position="22"/>
    </location>
</feature>
<keyword evidence="3" id="KW-1185">Reference proteome</keyword>
<dbReference type="AlphaFoldDB" id="A0A445G5V3"/>
<name>A0A445G5V3_GLYSO</name>
<gene>
    <name evidence="2" type="ORF">D0Y65_045622</name>
</gene>
<protein>
    <submittedName>
        <fullName evidence="2">Uncharacterized protein</fullName>
    </submittedName>
</protein>
<evidence type="ECO:0000313" key="2">
    <source>
        <dbReference type="EMBL" id="RZB56561.1"/>
    </source>
</evidence>
<evidence type="ECO:0000256" key="1">
    <source>
        <dbReference type="SAM" id="MobiDB-lite"/>
    </source>
</evidence>
<sequence>MLPKSMIGPTKTVNPPNRNPTNSMFVLDDSVHVYRPSVFGRLGFTGPNSTETDPCSGLVKIIIVRDRITTQKRMNLNPNFFHYINTC</sequence>